<name>A0A7K0BQN4_9ACTN</name>
<evidence type="ECO:0000313" key="2">
    <source>
        <dbReference type="EMBL" id="MQY03346.1"/>
    </source>
</evidence>
<evidence type="ECO:0000313" key="3">
    <source>
        <dbReference type="Proteomes" id="UP000487268"/>
    </source>
</evidence>
<accession>A0A7K0BQN4</accession>
<organism evidence="2 3">
    <name type="scientific">Actinomadura macrotermitis</name>
    <dbReference type="NCBI Taxonomy" id="2585200"/>
    <lineage>
        <taxon>Bacteria</taxon>
        <taxon>Bacillati</taxon>
        <taxon>Actinomycetota</taxon>
        <taxon>Actinomycetes</taxon>
        <taxon>Streptosporangiales</taxon>
        <taxon>Thermomonosporaceae</taxon>
        <taxon>Actinomadura</taxon>
    </lineage>
</organism>
<sequence>MTKIALPPEGIRQLRPPRTPCENRVRREKSAPDTMRTENFGYLTERA</sequence>
<protein>
    <submittedName>
        <fullName evidence="2">Uncharacterized protein</fullName>
    </submittedName>
</protein>
<gene>
    <name evidence="2" type="ORF">ACRB68_13880</name>
</gene>
<proteinExistence type="predicted"/>
<evidence type="ECO:0000256" key="1">
    <source>
        <dbReference type="SAM" id="MobiDB-lite"/>
    </source>
</evidence>
<feature type="compositionally biased region" description="Basic and acidic residues" evidence="1">
    <location>
        <begin position="21"/>
        <end position="31"/>
    </location>
</feature>
<keyword evidence="3" id="KW-1185">Reference proteome</keyword>
<dbReference type="Proteomes" id="UP000487268">
    <property type="component" value="Unassembled WGS sequence"/>
</dbReference>
<reference evidence="2 3" key="1">
    <citation type="submission" date="2019-10" db="EMBL/GenBank/DDBJ databases">
        <title>Actinomadura rubteroloni sp. nov. and Actinomadura macrotermitis sp. nov., isolated from the gut of fungus growing-termite Macrotermes natalensis.</title>
        <authorList>
            <person name="Benndorf R."/>
            <person name="Martin K."/>
            <person name="Kuefner M."/>
            <person name="De Beer W."/>
            <person name="Kaster A.-K."/>
            <person name="Vollmers J."/>
            <person name="Poulsen M."/>
            <person name="Beemelmanns C."/>
        </authorList>
    </citation>
    <scope>NUCLEOTIDE SEQUENCE [LARGE SCALE GENOMIC DNA]</scope>
    <source>
        <strain evidence="2 3">RB68</strain>
    </source>
</reference>
<comment type="caution">
    <text evidence="2">The sequence shown here is derived from an EMBL/GenBank/DDBJ whole genome shotgun (WGS) entry which is preliminary data.</text>
</comment>
<dbReference type="AlphaFoldDB" id="A0A7K0BQN4"/>
<dbReference type="EMBL" id="WEGH01000001">
    <property type="protein sequence ID" value="MQY03346.1"/>
    <property type="molecule type" value="Genomic_DNA"/>
</dbReference>
<feature type="region of interest" description="Disordered" evidence="1">
    <location>
        <begin position="1"/>
        <end position="47"/>
    </location>
</feature>